<feature type="region of interest" description="Disordered" evidence="1">
    <location>
        <begin position="1"/>
        <end position="20"/>
    </location>
</feature>
<dbReference type="EMBL" id="CVRI01000006">
    <property type="protein sequence ID" value="CRK88101.1"/>
    <property type="molecule type" value="Genomic_DNA"/>
</dbReference>
<gene>
    <name evidence="2" type="ORF">CLUMA_CG001886</name>
</gene>
<dbReference type="AlphaFoldDB" id="A0A1J1HJA7"/>
<accession>A0A1J1HJA7</accession>
<name>A0A1J1HJA7_9DIPT</name>
<reference evidence="2 3" key="1">
    <citation type="submission" date="2015-04" db="EMBL/GenBank/DDBJ databases">
        <authorList>
            <person name="Syromyatnikov M.Y."/>
            <person name="Popov V.N."/>
        </authorList>
    </citation>
    <scope>NUCLEOTIDE SEQUENCE [LARGE SCALE GENOMIC DNA]</scope>
</reference>
<feature type="compositionally biased region" description="Polar residues" evidence="1">
    <location>
        <begin position="1"/>
        <end position="16"/>
    </location>
</feature>
<keyword evidence="3" id="KW-1185">Reference proteome</keyword>
<evidence type="ECO:0000313" key="3">
    <source>
        <dbReference type="Proteomes" id="UP000183832"/>
    </source>
</evidence>
<proteinExistence type="predicted"/>
<sequence length="109" mass="12574">MKSNNIAQPNMSQYSVTKPPGECVNAQQHNRDGLQDSLAPQYREEQDDRFRRFTNRVKEYGPGHGNAGRIAISYVRTRWLNRPILARDKRIQQHQNRLASPIATIVFPS</sequence>
<organism evidence="2 3">
    <name type="scientific">Clunio marinus</name>
    <dbReference type="NCBI Taxonomy" id="568069"/>
    <lineage>
        <taxon>Eukaryota</taxon>
        <taxon>Metazoa</taxon>
        <taxon>Ecdysozoa</taxon>
        <taxon>Arthropoda</taxon>
        <taxon>Hexapoda</taxon>
        <taxon>Insecta</taxon>
        <taxon>Pterygota</taxon>
        <taxon>Neoptera</taxon>
        <taxon>Endopterygota</taxon>
        <taxon>Diptera</taxon>
        <taxon>Nematocera</taxon>
        <taxon>Chironomoidea</taxon>
        <taxon>Chironomidae</taxon>
        <taxon>Clunio</taxon>
    </lineage>
</organism>
<evidence type="ECO:0000313" key="2">
    <source>
        <dbReference type="EMBL" id="CRK88101.1"/>
    </source>
</evidence>
<protein>
    <submittedName>
        <fullName evidence="2">CLUMA_CG001886, isoform A</fullName>
    </submittedName>
</protein>
<evidence type="ECO:0000256" key="1">
    <source>
        <dbReference type="SAM" id="MobiDB-lite"/>
    </source>
</evidence>
<dbReference type="Proteomes" id="UP000183832">
    <property type="component" value="Unassembled WGS sequence"/>
</dbReference>